<keyword evidence="5 6" id="KW-0472">Membrane</keyword>
<dbReference type="InterPro" id="IPR000537">
    <property type="entry name" value="UbiA_prenyltransferase"/>
</dbReference>
<evidence type="ECO:0000313" key="7">
    <source>
        <dbReference type="EMBL" id="RZT90636.1"/>
    </source>
</evidence>
<dbReference type="InterPro" id="IPR044878">
    <property type="entry name" value="UbiA_sf"/>
</dbReference>
<sequence>MARRPQKAGDSTPRGGLWPYVKLLRPHQWVKNGFVFVGLIFGEAFADLALLQSVVLAALAFSLAASSIYVVNDLADREKDRLHPVKRHRPLAAGTVNVTAALLLAGACLFGALMLAYSVSLTVLLVVALYAGLNVAYSMGLKHVAVLDVFIIAAGFMLRILAGTLGVGIAPSHWLLVCGLLLTLFLGFAKRRAELKALEEDAGSHRKVLDDYDPVLLDQFITLCAAGTVVTYSLYTVAPETVAMHGSQWLIATVPFVVYGICRYLFRLHRRGGGGDPAADLLADPHLIAAFVGWFATVLLVI</sequence>
<feature type="transmembrane region" description="Helical" evidence="6">
    <location>
        <begin position="144"/>
        <end position="162"/>
    </location>
</feature>
<evidence type="ECO:0000256" key="6">
    <source>
        <dbReference type="SAM" id="Phobius"/>
    </source>
</evidence>
<feature type="transmembrane region" description="Helical" evidence="6">
    <location>
        <begin position="91"/>
        <end position="113"/>
    </location>
</feature>
<comment type="subcellular location">
    <subcellularLocation>
        <location evidence="1">Membrane</location>
        <topology evidence="1">Multi-pass membrane protein</topology>
    </subcellularLocation>
</comment>
<dbReference type="PANTHER" id="PTHR11048">
    <property type="entry name" value="PRENYLTRANSFERASES"/>
    <property type="match status" value="1"/>
</dbReference>
<dbReference type="EMBL" id="SHKM01000001">
    <property type="protein sequence ID" value="RZT90636.1"/>
    <property type="molecule type" value="Genomic_DNA"/>
</dbReference>
<evidence type="ECO:0000256" key="3">
    <source>
        <dbReference type="ARBA" id="ARBA00022692"/>
    </source>
</evidence>
<keyword evidence="2" id="KW-1003">Cell membrane</keyword>
<dbReference type="PANTHER" id="PTHR11048:SF5">
    <property type="entry name" value="DECAPRENYL-PHOSPHATE PHOSPHORIBOSYLTRANSFERASE"/>
    <property type="match status" value="1"/>
</dbReference>
<proteinExistence type="predicted"/>
<dbReference type="CDD" id="cd13963">
    <property type="entry name" value="PT_UbiA_2"/>
    <property type="match status" value="1"/>
</dbReference>
<evidence type="ECO:0000256" key="1">
    <source>
        <dbReference type="ARBA" id="ARBA00004141"/>
    </source>
</evidence>
<evidence type="ECO:0000313" key="8">
    <source>
        <dbReference type="Proteomes" id="UP000292136"/>
    </source>
</evidence>
<feature type="transmembrane region" description="Helical" evidence="6">
    <location>
        <begin position="119"/>
        <end position="137"/>
    </location>
</feature>
<dbReference type="InterPro" id="IPR039653">
    <property type="entry name" value="Prenyltransferase"/>
</dbReference>
<organism evidence="7 8">
    <name type="scientific">Azospira oryzae</name>
    <dbReference type="NCBI Taxonomy" id="146939"/>
    <lineage>
        <taxon>Bacteria</taxon>
        <taxon>Pseudomonadati</taxon>
        <taxon>Pseudomonadota</taxon>
        <taxon>Betaproteobacteria</taxon>
        <taxon>Rhodocyclales</taxon>
        <taxon>Rhodocyclaceae</taxon>
        <taxon>Azospira</taxon>
    </lineage>
</organism>
<evidence type="ECO:0000256" key="2">
    <source>
        <dbReference type="ARBA" id="ARBA00022475"/>
    </source>
</evidence>
<feature type="transmembrane region" description="Helical" evidence="6">
    <location>
        <begin position="247"/>
        <end position="266"/>
    </location>
</feature>
<feature type="transmembrane region" description="Helical" evidence="6">
    <location>
        <begin position="168"/>
        <end position="189"/>
    </location>
</feature>
<dbReference type="Gene3D" id="1.10.357.140">
    <property type="entry name" value="UbiA prenyltransferase"/>
    <property type="match status" value="1"/>
</dbReference>
<evidence type="ECO:0000256" key="4">
    <source>
        <dbReference type="ARBA" id="ARBA00022989"/>
    </source>
</evidence>
<reference evidence="7 8" key="1">
    <citation type="submission" date="2019-02" db="EMBL/GenBank/DDBJ databases">
        <title>Genomic Encyclopedia of Type Strains, Phase IV (KMG-IV): sequencing the most valuable type-strain genomes for metagenomic binning, comparative biology and taxonomic classification.</title>
        <authorList>
            <person name="Goeker M."/>
        </authorList>
    </citation>
    <scope>NUCLEOTIDE SEQUENCE [LARGE SCALE GENOMIC DNA]</scope>
    <source>
        <strain evidence="7 8">DSM 21223</strain>
    </source>
</reference>
<feature type="transmembrane region" description="Helical" evidence="6">
    <location>
        <begin position="52"/>
        <end position="71"/>
    </location>
</feature>
<dbReference type="NCBIfam" id="NF008977">
    <property type="entry name" value="PRK12324.1-2"/>
    <property type="match status" value="1"/>
</dbReference>
<accession>A0ABY0ISR6</accession>
<protein>
    <submittedName>
        <fullName evidence="7">4-hydroxybenzoate polyprenyltransferase</fullName>
    </submittedName>
</protein>
<comment type="caution">
    <text evidence="7">The sequence shown here is derived from an EMBL/GenBank/DDBJ whole genome shotgun (WGS) entry which is preliminary data.</text>
</comment>
<feature type="transmembrane region" description="Helical" evidence="6">
    <location>
        <begin position="215"/>
        <end position="235"/>
    </location>
</feature>
<dbReference type="Proteomes" id="UP000292136">
    <property type="component" value="Unassembled WGS sequence"/>
</dbReference>
<dbReference type="RefSeq" id="WP_014238454.1">
    <property type="nucleotide sequence ID" value="NZ_SHKM01000001.1"/>
</dbReference>
<dbReference type="NCBIfam" id="NF008978">
    <property type="entry name" value="PRK12324.1-4"/>
    <property type="match status" value="1"/>
</dbReference>
<evidence type="ECO:0000256" key="5">
    <source>
        <dbReference type="ARBA" id="ARBA00023136"/>
    </source>
</evidence>
<keyword evidence="3 6" id="KW-0812">Transmembrane</keyword>
<name>A0ABY0ISR6_9RHOO</name>
<keyword evidence="8" id="KW-1185">Reference proteome</keyword>
<keyword evidence="4 6" id="KW-1133">Transmembrane helix</keyword>
<dbReference type="Pfam" id="PF01040">
    <property type="entry name" value="UbiA"/>
    <property type="match status" value="1"/>
</dbReference>
<gene>
    <name evidence="7" type="ORF">EV678_1456</name>
</gene>